<accession>A0ABN9S161</accession>
<reference evidence="2" key="1">
    <citation type="submission" date="2023-10" db="EMBL/GenBank/DDBJ databases">
        <authorList>
            <person name="Chen Y."/>
            <person name="Shah S."/>
            <person name="Dougan E. K."/>
            <person name="Thang M."/>
            <person name="Chan C."/>
        </authorList>
    </citation>
    <scope>NUCLEOTIDE SEQUENCE [LARGE SCALE GENOMIC DNA]</scope>
</reference>
<dbReference type="Proteomes" id="UP001189429">
    <property type="component" value="Unassembled WGS sequence"/>
</dbReference>
<evidence type="ECO:0000313" key="2">
    <source>
        <dbReference type="EMBL" id="CAK0824751.1"/>
    </source>
</evidence>
<feature type="region of interest" description="Disordered" evidence="1">
    <location>
        <begin position="87"/>
        <end position="106"/>
    </location>
</feature>
<keyword evidence="3" id="KW-1185">Reference proteome</keyword>
<evidence type="ECO:0008006" key="4">
    <source>
        <dbReference type="Google" id="ProtNLM"/>
    </source>
</evidence>
<proteinExistence type="predicted"/>
<feature type="non-terminal residue" evidence="2">
    <location>
        <position position="1"/>
    </location>
</feature>
<evidence type="ECO:0000313" key="3">
    <source>
        <dbReference type="Proteomes" id="UP001189429"/>
    </source>
</evidence>
<feature type="compositionally biased region" description="Low complexity" evidence="1">
    <location>
        <begin position="97"/>
        <end position="106"/>
    </location>
</feature>
<organism evidence="2 3">
    <name type="scientific">Prorocentrum cordatum</name>
    <dbReference type="NCBI Taxonomy" id="2364126"/>
    <lineage>
        <taxon>Eukaryota</taxon>
        <taxon>Sar</taxon>
        <taxon>Alveolata</taxon>
        <taxon>Dinophyceae</taxon>
        <taxon>Prorocentrales</taxon>
        <taxon>Prorocentraceae</taxon>
        <taxon>Prorocentrum</taxon>
    </lineage>
</organism>
<protein>
    <recommendedName>
        <fullName evidence="4">Galectin</fullName>
    </recommendedName>
</protein>
<comment type="caution">
    <text evidence="2">The sequence shown here is derived from an EMBL/GenBank/DDBJ whole genome shotgun (WGS) entry which is preliminary data.</text>
</comment>
<gene>
    <name evidence="2" type="ORF">PCOR1329_LOCUS25072</name>
</gene>
<name>A0ABN9S161_9DINO</name>
<sequence>VPIVNVEGWESFQLLVNGDWRKCLHPDRADGNLHQPHRLLGPDDRGHGKNWSVGMHPLERAAPGDVFEVRLHLKHDGSAHRVDWARAAGRTDGRGPSGARAAAASC</sequence>
<feature type="region of interest" description="Disordered" evidence="1">
    <location>
        <begin position="27"/>
        <end position="54"/>
    </location>
</feature>
<evidence type="ECO:0000256" key="1">
    <source>
        <dbReference type="SAM" id="MobiDB-lite"/>
    </source>
</evidence>
<dbReference type="EMBL" id="CAUYUJ010008716">
    <property type="protein sequence ID" value="CAK0824751.1"/>
    <property type="molecule type" value="Genomic_DNA"/>
</dbReference>